<evidence type="ECO:0000313" key="2">
    <source>
        <dbReference type="EMBL" id="GIP53113.1"/>
    </source>
</evidence>
<keyword evidence="1" id="KW-1133">Transmembrane helix</keyword>
<proteinExistence type="predicted"/>
<evidence type="ECO:0000256" key="1">
    <source>
        <dbReference type="SAM" id="Phobius"/>
    </source>
</evidence>
<keyword evidence="1" id="KW-0812">Transmembrane</keyword>
<comment type="caution">
    <text evidence="2">The sequence shown here is derived from an EMBL/GenBank/DDBJ whole genome shotgun (WGS) entry which is preliminary data.</text>
</comment>
<organism evidence="2 3">
    <name type="scientific">Paenibacillus vini</name>
    <dbReference type="NCBI Taxonomy" id="1476024"/>
    <lineage>
        <taxon>Bacteria</taxon>
        <taxon>Bacillati</taxon>
        <taxon>Bacillota</taxon>
        <taxon>Bacilli</taxon>
        <taxon>Bacillales</taxon>
        <taxon>Paenibacillaceae</taxon>
        <taxon>Paenibacillus</taxon>
    </lineage>
</organism>
<dbReference type="Pfam" id="PF05857">
    <property type="entry name" value="TraX"/>
    <property type="match status" value="1"/>
</dbReference>
<name>A0ABQ4MAU3_9BACL</name>
<keyword evidence="1" id="KW-0472">Membrane</keyword>
<feature type="transmembrane region" description="Helical" evidence="1">
    <location>
        <begin position="151"/>
        <end position="175"/>
    </location>
</feature>
<protein>
    <recommendedName>
        <fullName evidence="4">Conjugal transfer protein TraX</fullName>
    </recommendedName>
</protein>
<dbReference type="InterPro" id="IPR008875">
    <property type="entry name" value="TraX"/>
</dbReference>
<gene>
    <name evidence="2" type="ORF">J42TS3_21480</name>
</gene>
<reference evidence="2 3" key="1">
    <citation type="submission" date="2021-03" db="EMBL/GenBank/DDBJ databases">
        <title>Antimicrobial resistance genes in bacteria isolated from Japanese honey, and their potential for conferring macrolide and lincosamide resistance in the American foulbrood pathogen Paenibacillus larvae.</title>
        <authorList>
            <person name="Okamoto M."/>
            <person name="Kumagai M."/>
            <person name="Kanamori H."/>
            <person name="Takamatsu D."/>
        </authorList>
    </citation>
    <scope>NUCLEOTIDE SEQUENCE [LARGE SCALE GENOMIC DNA]</scope>
    <source>
        <strain evidence="2 3">J42TS3</strain>
    </source>
</reference>
<feature type="transmembrane region" description="Helical" evidence="1">
    <location>
        <begin position="105"/>
        <end position="131"/>
    </location>
</feature>
<keyword evidence="3" id="KW-1185">Reference proteome</keyword>
<evidence type="ECO:0008006" key="4">
    <source>
        <dbReference type="Google" id="ProtNLM"/>
    </source>
</evidence>
<dbReference type="EMBL" id="BOSL01000006">
    <property type="protein sequence ID" value="GIP53113.1"/>
    <property type="molecule type" value="Genomic_DNA"/>
</dbReference>
<sequence>MQLIAMITMLIDHIGLLFFPGEMAWRIIGRIAFPIYAYALVQGYTHTSNFKKYALRLLLIAVLSQIPYQIVVNEGGLNVVATLLGAVLVLRMLDSVKPGPLSALLIAGCCIVMEVLPFDYGAYGLLLVLIFKYARSTQILLMHLLLNLVYLLSYGWVVQMVSILPTLVIVFGPQLWKAMEARRVPAWVWRSFYPAHLAILAVIVYMAGTG</sequence>
<dbReference type="RefSeq" id="WP_211021046.1">
    <property type="nucleotide sequence ID" value="NZ_BOSL01000006.1"/>
</dbReference>
<feature type="transmembrane region" description="Helical" evidence="1">
    <location>
        <begin position="23"/>
        <end position="41"/>
    </location>
</feature>
<accession>A0ABQ4MAU3</accession>
<feature type="transmembrane region" description="Helical" evidence="1">
    <location>
        <begin position="76"/>
        <end position="93"/>
    </location>
</feature>
<feature type="transmembrane region" description="Helical" evidence="1">
    <location>
        <begin position="187"/>
        <end position="207"/>
    </location>
</feature>
<evidence type="ECO:0000313" key="3">
    <source>
        <dbReference type="Proteomes" id="UP000679992"/>
    </source>
</evidence>
<dbReference type="Proteomes" id="UP000679992">
    <property type="component" value="Unassembled WGS sequence"/>
</dbReference>